<dbReference type="InterPro" id="IPR038274">
    <property type="entry name" value="Atg6/Beclin_C_sf"/>
</dbReference>
<dbReference type="Gene3D" id="1.10.418.40">
    <property type="entry name" value="Autophagy protein 6/Beclin 1"/>
    <property type="match status" value="1"/>
</dbReference>
<dbReference type="GO" id="GO:0000407">
    <property type="term" value="C:phagophore assembly site"/>
    <property type="evidence" value="ECO:0007669"/>
    <property type="project" value="TreeGrafter"/>
</dbReference>
<dbReference type="InterPro" id="IPR041691">
    <property type="entry name" value="Atg6/beclin_CC"/>
</dbReference>
<proteinExistence type="inferred from homology"/>
<dbReference type="GO" id="GO:0030674">
    <property type="term" value="F:protein-macromolecule adaptor activity"/>
    <property type="evidence" value="ECO:0007669"/>
    <property type="project" value="TreeGrafter"/>
</dbReference>
<feature type="domain" description="Atg6 BARA" evidence="3">
    <location>
        <begin position="321"/>
        <end position="509"/>
    </location>
</feature>
<dbReference type="InterPro" id="IPR040455">
    <property type="entry name" value="Atg6_BARA"/>
</dbReference>
<evidence type="ECO:0000256" key="1">
    <source>
        <dbReference type="ARBA" id="ARBA00005965"/>
    </source>
</evidence>
<keyword evidence="2" id="KW-0175">Coiled coil</keyword>
<evidence type="ECO:0000259" key="3">
    <source>
        <dbReference type="Pfam" id="PF04111"/>
    </source>
</evidence>
<dbReference type="GO" id="GO:0034272">
    <property type="term" value="C:phosphatidylinositol 3-kinase complex, class III, type II"/>
    <property type="evidence" value="ECO:0007669"/>
    <property type="project" value="TreeGrafter"/>
</dbReference>
<feature type="coiled-coil region" evidence="2">
    <location>
        <begin position="241"/>
        <end position="278"/>
    </location>
</feature>
<dbReference type="GO" id="GO:0045324">
    <property type="term" value="P:late endosome to vacuole transport"/>
    <property type="evidence" value="ECO:0007669"/>
    <property type="project" value="TreeGrafter"/>
</dbReference>
<dbReference type="EMBL" id="UFAJ01000121">
    <property type="protein sequence ID" value="SSD59308.1"/>
    <property type="molecule type" value="Genomic_DNA"/>
</dbReference>
<dbReference type="VEuPathDB" id="FungiDB:SCODWIG_01069"/>
<reference evidence="6" key="1">
    <citation type="submission" date="2018-06" db="EMBL/GenBank/DDBJ databases">
        <authorList>
            <person name="Guldener U."/>
        </authorList>
    </citation>
    <scope>NUCLEOTIDE SEQUENCE [LARGE SCALE GENOMIC DNA]</scope>
    <source>
        <strain evidence="6">UTAD17</strain>
    </source>
</reference>
<dbReference type="GO" id="GO:0006995">
    <property type="term" value="P:cellular response to nitrogen starvation"/>
    <property type="evidence" value="ECO:0007669"/>
    <property type="project" value="TreeGrafter"/>
</dbReference>
<dbReference type="Pfam" id="PF04111">
    <property type="entry name" value="APG6"/>
    <property type="match status" value="1"/>
</dbReference>
<gene>
    <name evidence="5" type="ORF">SCODWIG_01069</name>
</gene>
<evidence type="ECO:0000313" key="5">
    <source>
        <dbReference type="EMBL" id="SSD59308.1"/>
    </source>
</evidence>
<accession>A0A376B3P7</accession>
<protein>
    <submittedName>
        <fullName evidence="5">Uncharacterized protein</fullName>
    </submittedName>
</protein>
<keyword evidence="6" id="KW-1185">Reference proteome</keyword>
<dbReference type="PANTHER" id="PTHR12768">
    <property type="entry name" value="BECLIN 1"/>
    <property type="match status" value="1"/>
</dbReference>
<dbReference type="GO" id="GO:0034271">
    <property type="term" value="C:phosphatidylinositol 3-kinase complex, class III, type I"/>
    <property type="evidence" value="ECO:0007669"/>
    <property type="project" value="TreeGrafter"/>
</dbReference>
<feature type="domain" description="Atg6/beclin coiled-coil" evidence="4">
    <location>
        <begin position="180"/>
        <end position="318"/>
    </location>
</feature>
<evidence type="ECO:0000256" key="2">
    <source>
        <dbReference type="SAM" id="Coils"/>
    </source>
</evidence>
<evidence type="ECO:0000259" key="4">
    <source>
        <dbReference type="Pfam" id="PF17675"/>
    </source>
</evidence>
<comment type="similarity">
    <text evidence="1">Belongs to the beclin family.</text>
</comment>
<name>A0A376B3P7_9ASCO</name>
<dbReference type="Proteomes" id="UP000262825">
    <property type="component" value="Unassembled WGS sequence"/>
</dbReference>
<dbReference type="PANTHER" id="PTHR12768:SF4">
    <property type="entry name" value="BECLIN-1"/>
    <property type="match status" value="1"/>
</dbReference>
<dbReference type="GO" id="GO:0043548">
    <property type="term" value="F:phosphatidylinositol 3-kinase binding"/>
    <property type="evidence" value="ECO:0007669"/>
    <property type="project" value="TreeGrafter"/>
</dbReference>
<dbReference type="GO" id="GO:0000423">
    <property type="term" value="P:mitophagy"/>
    <property type="evidence" value="ECO:0007669"/>
    <property type="project" value="TreeGrafter"/>
</dbReference>
<dbReference type="GO" id="GO:0000045">
    <property type="term" value="P:autophagosome assembly"/>
    <property type="evidence" value="ECO:0007669"/>
    <property type="project" value="TreeGrafter"/>
</dbReference>
<dbReference type="Pfam" id="PF17675">
    <property type="entry name" value="APG6_N"/>
    <property type="match status" value="1"/>
</dbReference>
<dbReference type="InterPro" id="IPR007243">
    <property type="entry name" value="Atg6/Beclin"/>
</dbReference>
<evidence type="ECO:0000313" key="6">
    <source>
        <dbReference type="Proteomes" id="UP000262825"/>
    </source>
</evidence>
<sequence length="523" mass="58889">MGKIIDDNNTTDDTDELFYCQKCHLPLYLDNSLLDLSLTQMNEIITSLPHKNLRSKKITPNDIPKERLEKLQSVKPINELSNPEISNSLASYVFLNDNSNKIIDGGSSADSLTSSGNNSNIDLSQDIDLSNINGSISGNDYTASLFSSSKLNGKTTLSRHLNTLTTIFNILSFKSGIDHPLCKDCCDLVIEEITKQHGTSIKERDIYQKFLYRLQQESSCITDDDIANSSNTKDKKNITEIASLEKTELELVSKLKNLEDESSKLDKKLKDLKIQEAESITETTKIQQEVNLKNLNSLVYWQDWKSLKLEYDGVLNKLDDLRKINICNEIFQITHKGPFGTINGLRLGGYDDFPVSWKEINAALGQIILLLSCVLEKLNLCLNGIQLVPLGSYSRVLVREGGADSSKTEHKYVWKSYDCYHETNSSLTEEIKNFFQKETEFDKTLELILFITTKILNHLSSPTELPYNIEKDKINGLSIKLNGQKPSFQWTMACKCMLTNIKWLLAFSSQTTLASTGGSEITA</sequence>
<organism evidence="5 6">
    <name type="scientific">Saccharomycodes ludwigii</name>
    <dbReference type="NCBI Taxonomy" id="36035"/>
    <lineage>
        <taxon>Eukaryota</taxon>
        <taxon>Fungi</taxon>
        <taxon>Dikarya</taxon>
        <taxon>Ascomycota</taxon>
        <taxon>Saccharomycotina</taxon>
        <taxon>Saccharomycetes</taxon>
        <taxon>Saccharomycodales</taxon>
        <taxon>Saccharomycodaceae</taxon>
        <taxon>Saccharomycodes</taxon>
    </lineage>
</organism>
<dbReference type="AlphaFoldDB" id="A0A376B3P7"/>
<dbReference type="OrthoDB" id="20368at2759"/>